<evidence type="ECO:0000313" key="2">
    <source>
        <dbReference type="EMBL" id="PJK29550.1"/>
    </source>
</evidence>
<evidence type="ECO:0000313" key="3">
    <source>
        <dbReference type="Proteomes" id="UP000229498"/>
    </source>
</evidence>
<dbReference type="Proteomes" id="UP000229498">
    <property type="component" value="Unassembled WGS sequence"/>
</dbReference>
<dbReference type="AlphaFoldDB" id="A0A2M9G1F7"/>
<keyword evidence="1 2" id="KW-0808">Transferase</keyword>
<dbReference type="OrthoDB" id="5720311at2"/>
<reference evidence="2 3" key="1">
    <citation type="submission" date="2017-11" db="EMBL/GenBank/DDBJ databases">
        <title>Draft genome sequence of Rhizobiales bacterium SY3-13.</title>
        <authorList>
            <person name="Sun C."/>
        </authorList>
    </citation>
    <scope>NUCLEOTIDE SEQUENCE [LARGE SCALE GENOMIC DNA]</scope>
    <source>
        <strain evidence="2 3">SY3-13</strain>
    </source>
</reference>
<dbReference type="PANTHER" id="PTHR48207">
    <property type="entry name" value="SUCCINATE--HYDROXYMETHYLGLUTARATE COA-TRANSFERASE"/>
    <property type="match status" value="1"/>
</dbReference>
<comment type="caution">
    <text evidence="2">The sequence shown here is derived from an EMBL/GenBank/DDBJ whole genome shotgun (WGS) entry which is preliminary data.</text>
</comment>
<dbReference type="GO" id="GO:0008410">
    <property type="term" value="F:CoA-transferase activity"/>
    <property type="evidence" value="ECO:0007669"/>
    <property type="project" value="TreeGrafter"/>
</dbReference>
<dbReference type="EMBL" id="PHIG01000032">
    <property type="protein sequence ID" value="PJK29550.1"/>
    <property type="molecule type" value="Genomic_DNA"/>
</dbReference>
<dbReference type="InterPro" id="IPR003673">
    <property type="entry name" value="CoA-Trfase_fam_III"/>
</dbReference>
<dbReference type="Pfam" id="PF02515">
    <property type="entry name" value="CoA_transf_3"/>
    <property type="match status" value="1"/>
</dbReference>
<dbReference type="SUPFAM" id="SSF89796">
    <property type="entry name" value="CoA-transferase family III (CaiB/BaiF)"/>
    <property type="match status" value="1"/>
</dbReference>
<keyword evidence="3" id="KW-1185">Reference proteome</keyword>
<dbReference type="InterPro" id="IPR050483">
    <property type="entry name" value="CoA-transferase_III_domain"/>
</dbReference>
<organism evidence="2 3">
    <name type="scientific">Minwuia thermotolerans</name>
    <dbReference type="NCBI Taxonomy" id="2056226"/>
    <lineage>
        <taxon>Bacteria</taxon>
        <taxon>Pseudomonadati</taxon>
        <taxon>Pseudomonadota</taxon>
        <taxon>Alphaproteobacteria</taxon>
        <taxon>Minwuiales</taxon>
        <taxon>Minwuiaceae</taxon>
        <taxon>Minwuia</taxon>
    </lineage>
</organism>
<name>A0A2M9G1F7_9PROT</name>
<gene>
    <name evidence="2" type="ORF">CVT23_10840</name>
</gene>
<dbReference type="Gene3D" id="3.30.1540.10">
    <property type="entry name" value="formyl-coa transferase, domain 3"/>
    <property type="match status" value="1"/>
</dbReference>
<dbReference type="InterPro" id="IPR023606">
    <property type="entry name" value="CoA-Trfase_III_dom_1_sf"/>
</dbReference>
<accession>A0A2M9G1F7</accession>
<dbReference type="PANTHER" id="PTHR48207:SF3">
    <property type="entry name" value="SUCCINATE--HYDROXYMETHYLGLUTARATE COA-TRANSFERASE"/>
    <property type="match status" value="1"/>
</dbReference>
<evidence type="ECO:0000256" key="1">
    <source>
        <dbReference type="ARBA" id="ARBA00022679"/>
    </source>
</evidence>
<dbReference type="Gene3D" id="3.40.50.10540">
    <property type="entry name" value="Crotonobetainyl-coa:carnitine coa-transferase, domain 1"/>
    <property type="match status" value="1"/>
</dbReference>
<proteinExistence type="predicted"/>
<sequence>MSGVLSGYRVLDFGRYIAGPYCASLLAEFGADVIRIEKLAGSEDRWTTPVNDDGIGALFLQINRNKRGLTLNPMKPEGREIVKKLVETADVVVANLPPQGLKAMGLDYDSLKAIKPDIVLTTVSAFGHGGPYSDRVGFDGIGQVMSGSTYMSGSEDQPVKFAGPWVDFTTAMMSAIGTLVALMHRKETGEGQMVEGALVRSALTIGNAALIEQAMLGINRKPTMNRGQTSGPSDIVPTKDGWFIVQVVGRPLFERWAKLVGRPDLIDDPRFADDLDRGNNSEILSEIAREHAKDKTTNEVLAEYAAASVPAGPLYTPQQTLDDPHVQAMGFLQDVEFPNLPKPAPVASAPINLSKTPGGIRHRAPVLGEHTEEILGELGYGADAIAEFRDKRIV</sequence>
<protein>
    <submittedName>
        <fullName evidence="2">CoA transferase</fullName>
    </submittedName>
</protein>
<dbReference type="RefSeq" id="WP_109793574.1">
    <property type="nucleotide sequence ID" value="NZ_PHIG01000032.1"/>
</dbReference>
<dbReference type="InterPro" id="IPR044855">
    <property type="entry name" value="CoA-Trfase_III_dom3_sf"/>
</dbReference>